<dbReference type="EMBL" id="AEKL01000005">
    <property type="protein sequence ID" value="EFQ54090.1"/>
    <property type="molecule type" value="Genomic_DNA"/>
</dbReference>
<gene>
    <name evidence="1" type="ORF">HMPREF9265_1635</name>
</gene>
<evidence type="ECO:0000313" key="1">
    <source>
        <dbReference type="EMBL" id="EFQ54090.1"/>
    </source>
</evidence>
<proteinExistence type="predicted"/>
<dbReference type="RefSeq" id="WP_004564481.1">
    <property type="nucleotide sequence ID" value="NZ_AEKL01000005.1"/>
</dbReference>
<dbReference type="Proteomes" id="UP000003070">
    <property type="component" value="Unassembled WGS sequence"/>
</dbReference>
<accession>E3C5A9</accession>
<protein>
    <submittedName>
        <fullName evidence="1">Uncharacterized protein</fullName>
    </submittedName>
</protein>
<evidence type="ECO:0000313" key="2">
    <source>
        <dbReference type="Proteomes" id="UP000003070"/>
    </source>
</evidence>
<name>E3C5A9_9LACO</name>
<comment type="caution">
    <text evidence="1">The sequence shown here is derived from an EMBL/GenBank/DDBJ whole genome shotgun (WGS) entry which is preliminary data.</text>
</comment>
<sequence length="70" mass="7870">MKQAHFYVATIDGNAEQFRCNQGGDVDAQVHMIVAALGHTPKMLPKVLYEIITKYDLADELKEIVNHESI</sequence>
<reference evidence="1 2" key="1">
    <citation type="submission" date="2010-10" db="EMBL/GenBank/DDBJ databases">
        <authorList>
            <person name="Durkin A.S."/>
            <person name="Madupu R."/>
            <person name="Torralba M."/>
            <person name="Gillis M."/>
            <person name="Methe B."/>
            <person name="Sutton G."/>
            <person name="Nelson K.E."/>
        </authorList>
    </citation>
    <scope>NUCLEOTIDE SEQUENCE [LARGE SCALE GENOMIC DNA]</scope>
    <source>
        <strain evidence="1 2">PB013-T2-3</strain>
    </source>
</reference>
<organism evidence="1 2">
    <name type="scientific">Limosilactobacillus oris PB013-T2-3</name>
    <dbReference type="NCBI Taxonomy" id="908339"/>
    <lineage>
        <taxon>Bacteria</taxon>
        <taxon>Bacillati</taxon>
        <taxon>Bacillota</taxon>
        <taxon>Bacilli</taxon>
        <taxon>Lactobacillales</taxon>
        <taxon>Lactobacillaceae</taxon>
        <taxon>Limosilactobacillus</taxon>
    </lineage>
</organism>
<dbReference type="AlphaFoldDB" id="E3C5A9"/>